<feature type="region of interest" description="Disordered" evidence="1">
    <location>
        <begin position="180"/>
        <end position="199"/>
    </location>
</feature>
<sequence length="427" mass="46645">MIRDLISRGTLEEIEGLRRFLEDPDGGLGDLADDGIRDLLRELQERHRGTFDDGLRGQTQPPKTTPHVRPHDPDADRPGDQEQPDLGGDPPPTVPEPDQGQPDLSPVDPEPVIPRDDPEAPELSPNDPPATEPGAEPPTVPDAPGQVPAEPGPVEPNPPTIPDWAEGLLPRELLERIPLDWWKPPTDQRPGKQDPGIDEGAASRIGEVVTWLLNFLDQDGAPDGGASREPAPSAPLDSDILEELMNRFGELADQAHEVVIAVLEALADARDADPANIPDGLEEQIKNLLRPTTWGSKVHKALEDLVSELAEQIAQSLGAGFHVYHEWSVPKGAPPRVDGDGNILADSRGQKNTVRPDIVVTQYVDGAERLVLIVDLKTGKSGISKTWIRNLQKSFDIPEESLNRLIRELRPSLPRPNTVSDEELSWL</sequence>
<dbReference type="Proteomes" id="UP001500822">
    <property type="component" value="Unassembled WGS sequence"/>
</dbReference>
<gene>
    <name evidence="2" type="ORF">GCM10023217_23510</name>
</gene>
<evidence type="ECO:0000313" key="3">
    <source>
        <dbReference type="Proteomes" id="UP001500822"/>
    </source>
</evidence>
<feature type="compositionally biased region" description="Pro residues" evidence="1">
    <location>
        <begin position="126"/>
        <end position="141"/>
    </location>
</feature>
<feature type="compositionally biased region" description="Basic and acidic residues" evidence="1">
    <location>
        <begin position="43"/>
        <end position="55"/>
    </location>
</feature>
<reference evidence="3" key="1">
    <citation type="journal article" date="2019" name="Int. J. Syst. Evol. Microbiol.">
        <title>The Global Catalogue of Microorganisms (GCM) 10K type strain sequencing project: providing services to taxonomists for standard genome sequencing and annotation.</title>
        <authorList>
            <consortium name="The Broad Institute Genomics Platform"/>
            <consortium name="The Broad Institute Genome Sequencing Center for Infectious Disease"/>
            <person name="Wu L."/>
            <person name="Ma J."/>
        </authorList>
    </citation>
    <scope>NUCLEOTIDE SEQUENCE [LARGE SCALE GENOMIC DNA]</scope>
    <source>
        <strain evidence="3">JCM 18077</strain>
    </source>
</reference>
<evidence type="ECO:0000313" key="2">
    <source>
        <dbReference type="EMBL" id="GAA4751960.1"/>
    </source>
</evidence>
<feature type="compositionally biased region" description="Basic and acidic residues" evidence="1">
    <location>
        <begin position="69"/>
        <end position="80"/>
    </location>
</feature>
<keyword evidence="3" id="KW-1185">Reference proteome</keyword>
<proteinExistence type="predicted"/>
<organism evidence="2 3">
    <name type="scientific">Gordonia alkaliphila</name>
    <dbReference type="NCBI Taxonomy" id="1053547"/>
    <lineage>
        <taxon>Bacteria</taxon>
        <taxon>Bacillati</taxon>
        <taxon>Actinomycetota</taxon>
        <taxon>Actinomycetes</taxon>
        <taxon>Mycobacteriales</taxon>
        <taxon>Gordoniaceae</taxon>
        <taxon>Gordonia</taxon>
    </lineage>
</organism>
<comment type="caution">
    <text evidence="2">The sequence shown here is derived from an EMBL/GenBank/DDBJ whole genome shotgun (WGS) entry which is preliminary data.</text>
</comment>
<dbReference type="RefSeq" id="WP_345313636.1">
    <property type="nucleotide sequence ID" value="NZ_BAABIE010000010.1"/>
</dbReference>
<feature type="compositionally biased region" description="Pro residues" evidence="1">
    <location>
        <begin position="150"/>
        <end position="161"/>
    </location>
</feature>
<dbReference type="EMBL" id="BAABIE010000010">
    <property type="protein sequence ID" value="GAA4751960.1"/>
    <property type="molecule type" value="Genomic_DNA"/>
</dbReference>
<accession>A0ABP8ZBT9</accession>
<feature type="region of interest" description="Disordered" evidence="1">
    <location>
        <begin position="43"/>
        <end position="165"/>
    </location>
</feature>
<protein>
    <submittedName>
        <fullName evidence="2">Uncharacterized protein</fullName>
    </submittedName>
</protein>
<name>A0ABP8ZBT9_9ACTN</name>
<evidence type="ECO:0000256" key="1">
    <source>
        <dbReference type="SAM" id="MobiDB-lite"/>
    </source>
</evidence>